<dbReference type="RefSeq" id="WP_205281143.1">
    <property type="nucleotide sequence ID" value="NZ_JAFFPU010000075.1"/>
</dbReference>
<keyword evidence="2" id="KW-1185">Reference proteome</keyword>
<protein>
    <submittedName>
        <fullName evidence="1">Uncharacterized protein</fullName>
    </submittedName>
</protein>
<dbReference type="Proteomes" id="UP000724686">
    <property type="component" value="Unassembled WGS sequence"/>
</dbReference>
<evidence type="ECO:0000313" key="1">
    <source>
        <dbReference type="EMBL" id="MBM9579183.1"/>
    </source>
</evidence>
<dbReference type="EMBL" id="JAFFPU010000075">
    <property type="protein sequence ID" value="MBM9579183.1"/>
    <property type="molecule type" value="Genomic_DNA"/>
</dbReference>
<reference evidence="1 2" key="1">
    <citation type="submission" date="2021-02" db="EMBL/GenBank/DDBJ databases">
        <title>Leptospira ainlahdjerensis sp. nov., Leptospira ainazelensis sp. nov., Leptospira abararensis sp. nov. and Leptospira chreensis sp. nov., four new species isolated from water sources in Algeria.</title>
        <authorList>
            <person name="Amara Korba A."/>
            <person name="Kainiu M."/>
            <person name="Vincent A.T."/>
            <person name="Mariet J.-F."/>
            <person name="Veyrier F.J."/>
            <person name="Goarant C."/>
            <person name="Picardeau M."/>
        </authorList>
    </citation>
    <scope>NUCLEOTIDE SEQUENCE [LARGE SCALE GENOMIC DNA]</scope>
    <source>
        <strain evidence="1 2">201903070</strain>
    </source>
</reference>
<gene>
    <name evidence="1" type="ORF">JWG45_18730</name>
</gene>
<accession>A0ABS2UFR5</accession>
<proteinExistence type="predicted"/>
<comment type="caution">
    <text evidence="1">The sequence shown here is derived from an EMBL/GenBank/DDBJ whole genome shotgun (WGS) entry which is preliminary data.</text>
</comment>
<organism evidence="1 2">
    <name type="scientific">Leptospira ainlahdjerensis</name>
    <dbReference type="NCBI Taxonomy" id="2810033"/>
    <lineage>
        <taxon>Bacteria</taxon>
        <taxon>Pseudomonadati</taxon>
        <taxon>Spirochaetota</taxon>
        <taxon>Spirochaetia</taxon>
        <taxon>Leptospirales</taxon>
        <taxon>Leptospiraceae</taxon>
        <taxon>Leptospira</taxon>
    </lineage>
</organism>
<evidence type="ECO:0000313" key="2">
    <source>
        <dbReference type="Proteomes" id="UP000724686"/>
    </source>
</evidence>
<name>A0ABS2UFR5_9LEPT</name>
<sequence>MELKKAELGAFFDFFFPSFSSKELLLETQGFAFTIRFEAGIISPQDPSGKLLFLKRGRDRLGVNPSKMKTIGF</sequence>